<evidence type="ECO:0000256" key="7">
    <source>
        <dbReference type="ARBA" id="ARBA00023237"/>
    </source>
</evidence>
<keyword evidence="3 8" id="KW-1134">Transmembrane beta strand</keyword>
<evidence type="ECO:0000256" key="2">
    <source>
        <dbReference type="ARBA" id="ARBA00022448"/>
    </source>
</evidence>
<dbReference type="PANTHER" id="PTHR47234:SF2">
    <property type="entry name" value="TONB-DEPENDENT RECEPTOR"/>
    <property type="match status" value="1"/>
</dbReference>
<evidence type="ECO:0000256" key="9">
    <source>
        <dbReference type="RuleBase" id="RU003357"/>
    </source>
</evidence>
<evidence type="ECO:0000259" key="12">
    <source>
        <dbReference type="Pfam" id="PF07715"/>
    </source>
</evidence>
<dbReference type="InterPro" id="IPR012910">
    <property type="entry name" value="Plug_dom"/>
</dbReference>
<evidence type="ECO:0000256" key="3">
    <source>
        <dbReference type="ARBA" id="ARBA00022452"/>
    </source>
</evidence>
<evidence type="ECO:0000313" key="14">
    <source>
        <dbReference type="Proteomes" id="UP000000420"/>
    </source>
</evidence>
<dbReference type="InterPro" id="IPR036942">
    <property type="entry name" value="Beta-barrel_TonB_sf"/>
</dbReference>
<evidence type="ECO:0000313" key="13">
    <source>
        <dbReference type="EMBL" id="AAY47924.1"/>
    </source>
</evidence>
<feature type="chain" id="PRO_5002600902" evidence="10">
    <location>
        <begin position="28"/>
        <end position="963"/>
    </location>
</feature>
<keyword evidence="4 8" id="KW-0812">Transmembrane</keyword>
<dbReference type="InterPro" id="IPR039426">
    <property type="entry name" value="TonB-dep_rcpt-like"/>
</dbReference>
<evidence type="ECO:0000256" key="1">
    <source>
        <dbReference type="ARBA" id="ARBA00004571"/>
    </source>
</evidence>
<sequence length="963" mass="104339">MMNLRTSAVRLGLLPAGIAIALTPAFAANAQEQSAPSTTTLDRIEITGSRIRSVDVETAQPVFTVTQQDIQKSGLVSVGDILQNLSIAGTQTYSKAAVLTSDPEQGGQYVNLYNLGENRTLVLVNGKRWTSSLSGLTDMSTIPSSLIERIEVLKDGASAIYGSDAVAGVVNIILRQNYDGAEASAYFGQNGRGDGSKEQYSFTAGTTTDRSSLVFGANYTNEDPVWAKDRALTRYSAGPNHIEDSLSATGPWGRFTSNDQTYILNHTGSFDGRGVGADSRNIANYHNEITTDDYYNSVDQMMLQQSSRNKSIFTTGSYNLTDSLTFKSTAMYSERDSNRQIAGYPLQASSQPQFPVAISGTSYYNPVGQDINSWFRRTVELPRTTESNVKTLHFDAALEGVFDVGSHGWNWDVGFNYNKYDVTQVSRGNINLLALQKALGPSFLNAQGQVQCGTAASPLPLGTSNALGQCTPFNILGGPSASTPNALQYINALGQATQQSLSKQWTANITGGLFDLPAGELGLAAGVEHREISGYDYPDQLSSAGYTTDLAAQATEGRYQTNEAYLELLIPVLKDLPGAKELSFDVAARYSNYSRFGDTTNSKFSFTWKPIDDLLVRGTYGTGFRAPTLSDTFGGGSQTFDTFTDPCDATFGSLGNAGVAARCAGEGLPAGFRQTDTAGNAVTRRDVQGNAPFNSGVGNAELEPEYSITRTVGMVYSPHWVQGLDFSLDWYRISISNIITSLTANDVLNNCYLNSLASYCADYGRDAVTGQVTTLSRGNVNLGRLETEGYNFGVRYRMPETAYGKFAVNLDTNYLATYKSQAEAGAEWANAAGYWNFPRVRATLGLDWSLGALSANWNLRYYGGFRDYCWDAAAGIECNDPNYQTPNPGWGGGTGSNKKGSISYQDVSVTWQAPWDGSVTVGARNIWNKQPPVTYSITNSSTAAIDPMLDYDRFLFVQYNQRF</sequence>
<proteinExistence type="inferred from homology"/>
<dbReference type="KEGG" id="xcb:XC_0849"/>
<evidence type="ECO:0000256" key="6">
    <source>
        <dbReference type="ARBA" id="ARBA00023136"/>
    </source>
</evidence>
<keyword evidence="5 9" id="KW-0798">TonB box</keyword>
<dbReference type="Gene3D" id="2.40.170.20">
    <property type="entry name" value="TonB-dependent receptor, beta-barrel domain"/>
    <property type="match status" value="1"/>
</dbReference>
<feature type="domain" description="TonB-dependent receptor-like beta-barrel" evidence="11">
    <location>
        <begin position="498"/>
        <end position="926"/>
    </location>
</feature>
<dbReference type="PROSITE" id="PS52016">
    <property type="entry name" value="TONB_DEPENDENT_REC_3"/>
    <property type="match status" value="1"/>
</dbReference>
<dbReference type="EMBL" id="CP000050">
    <property type="protein sequence ID" value="AAY47924.1"/>
    <property type="molecule type" value="Genomic_DNA"/>
</dbReference>
<dbReference type="InterPro" id="IPR000531">
    <property type="entry name" value="Beta-barrel_TonB"/>
</dbReference>
<evidence type="ECO:0000256" key="5">
    <source>
        <dbReference type="ARBA" id="ARBA00023077"/>
    </source>
</evidence>
<evidence type="ECO:0000256" key="8">
    <source>
        <dbReference type="PROSITE-ProRule" id="PRU01360"/>
    </source>
</evidence>
<reference evidence="13 14" key="1">
    <citation type="journal article" date="2005" name="Genome Res.">
        <title>Comparative and functional genomic analyses of the pathogenicity of phytopathogen Xanthomonas campestris pv. campestris.</title>
        <authorList>
            <person name="Qian W."/>
            <person name="Jia Y."/>
            <person name="Ren S.X."/>
            <person name="He Y.Q."/>
            <person name="Feng J.X."/>
            <person name="Lu L.F."/>
            <person name="Sun Q."/>
            <person name="Ying G."/>
            <person name="Tang D.J."/>
            <person name="Tang H."/>
            <person name="Wu W."/>
            <person name="Hao P."/>
            <person name="Wang L."/>
            <person name="Jiang B.L."/>
            <person name="Zeng S."/>
            <person name="Gu W.Y."/>
            <person name="Lu G."/>
            <person name="Rong L."/>
            <person name="Tian Y."/>
            <person name="Yao Z."/>
            <person name="Fu G."/>
            <person name="Chen B."/>
            <person name="Fang R."/>
            <person name="Qiang B."/>
            <person name="Chen Z."/>
            <person name="Zhao G.P."/>
            <person name="Tang J.L."/>
            <person name="He C."/>
        </authorList>
    </citation>
    <scope>NUCLEOTIDE SEQUENCE [LARGE SCALE GENOMIC DNA]</scope>
    <source>
        <strain evidence="13 14">8004</strain>
    </source>
</reference>
<feature type="domain" description="TonB-dependent receptor plug" evidence="12">
    <location>
        <begin position="57"/>
        <end position="169"/>
    </location>
</feature>
<name>A0A0H2X4C7_XANC8</name>
<dbReference type="HOGENOM" id="CLU_010745_0_0_6"/>
<keyword evidence="2 8" id="KW-0813">Transport</keyword>
<dbReference type="InterPro" id="IPR037066">
    <property type="entry name" value="Plug_dom_sf"/>
</dbReference>
<dbReference type="PANTHER" id="PTHR47234">
    <property type="match status" value="1"/>
</dbReference>
<gene>
    <name evidence="13" type="ordered locus">XC_0849</name>
</gene>
<protein>
    <submittedName>
        <fullName evidence="13">TonB-dependent receptor</fullName>
    </submittedName>
</protein>
<comment type="subcellular location">
    <subcellularLocation>
        <location evidence="1 8">Cell outer membrane</location>
        <topology evidence="1 8">Multi-pass membrane protein</topology>
    </subcellularLocation>
</comment>
<comment type="similarity">
    <text evidence="8 9">Belongs to the TonB-dependent receptor family.</text>
</comment>
<dbReference type="Pfam" id="PF07715">
    <property type="entry name" value="Plug"/>
    <property type="match status" value="1"/>
</dbReference>
<dbReference type="SUPFAM" id="SSF56935">
    <property type="entry name" value="Porins"/>
    <property type="match status" value="1"/>
</dbReference>
<organism evidence="13 14">
    <name type="scientific">Xanthomonas campestris pv. campestris (strain 8004)</name>
    <dbReference type="NCBI Taxonomy" id="314565"/>
    <lineage>
        <taxon>Bacteria</taxon>
        <taxon>Pseudomonadati</taxon>
        <taxon>Pseudomonadota</taxon>
        <taxon>Gammaproteobacteria</taxon>
        <taxon>Lysobacterales</taxon>
        <taxon>Lysobacteraceae</taxon>
        <taxon>Xanthomonas</taxon>
    </lineage>
</organism>
<keyword evidence="10" id="KW-0732">Signal</keyword>
<feature type="signal peptide" evidence="10">
    <location>
        <begin position="1"/>
        <end position="27"/>
    </location>
</feature>
<dbReference type="AlphaFoldDB" id="A0A0H2X4C7"/>
<keyword evidence="6 8" id="KW-0472">Membrane</keyword>
<dbReference type="Gene3D" id="2.170.130.10">
    <property type="entry name" value="TonB-dependent receptor, plug domain"/>
    <property type="match status" value="1"/>
</dbReference>
<accession>A0A0H2X4C7</accession>
<dbReference type="GO" id="GO:0009279">
    <property type="term" value="C:cell outer membrane"/>
    <property type="evidence" value="ECO:0007669"/>
    <property type="project" value="UniProtKB-SubCell"/>
</dbReference>
<evidence type="ECO:0000256" key="4">
    <source>
        <dbReference type="ARBA" id="ARBA00022692"/>
    </source>
</evidence>
<evidence type="ECO:0000256" key="10">
    <source>
        <dbReference type="SAM" id="SignalP"/>
    </source>
</evidence>
<evidence type="ECO:0000259" key="11">
    <source>
        <dbReference type="Pfam" id="PF00593"/>
    </source>
</evidence>
<dbReference type="Proteomes" id="UP000000420">
    <property type="component" value="Chromosome"/>
</dbReference>
<dbReference type="Pfam" id="PF00593">
    <property type="entry name" value="TonB_dep_Rec_b-barrel"/>
    <property type="match status" value="1"/>
</dbReference>
<keyword evidence="7 8" id="KW-0998">Cell outer membrane</keyword>
<keyword evidence="13" id="KW-0675">Receptor</keyword>